<evidence type="ECO:0000313" key="1">
    <source>
        <dbReference type="Proteomes" id="UP001732720"/>
    </source>
</evidence>
<accession>A0AC58LIE2</accession>
<dbReference type="RefSeq" id="XP_073916931.1">
    <property type="nucleotide sequence ID" value="XM_074060830.1"/>
</dbReference>
<proteinExistence type="predicted"/>
<name>A0AC58LIE2_CASCN</name>
<evidence type="ECO:0000313" key="2">
    <source>
        <dbReference type="RefSeq" id="XP_073916931.1"/>
    </source>
</evidence>
<organism evidence="1 2">
    <name type="scientific">Castor canadensis</name>
    <name type="common">American beaver</name>
    <dbReference type="NCBI Taxonomy" id="51338"/>
    <lineage>
        <taxon>Eukaryota</taxon>
        <taxon>Metazoa</taxon>
        <taxon>Chordata</taxon>
        <taxon>Craniata</taxon>
        <taxon>Vertebrata</taxon>
        <taxon>Euteleostomi</taxon>
        <taxon>Mammalia</taxon>
        <taxon>Eutheria</taxon>
        <taxon>Euarchontoglires</taxon>
        <taxon>Glires</taxon>
        <taxon>Rodentia</taxon>
        <taxon>Castorimorpha</taxon>
        <taxon>Castoridae</taxon>
        <taxon>Castor</taxon>
    </lineage>
</organism>
<sequence length="339" mass="37745">MASWGMSSESSPHCYQWHWMPAVYPDPCSLPVTSADEASVNLVQMAVVDVVPKVVFLLQVGAGILGNAFLFSIHSPIFLTRHRLKPVDLILSNLAMANSFVLFSKGVQGVMEDLGLAHALGDSGCQVLFFFHRVSRDLSLCTTCLLSCLQAVTISPMSAVWAVLRDRVSKNVDSSCILCWILNLAVNIISPIQIRVYWENSSSSRTGNQIICQYEVSRSGRWSIPLSFPGALLMTLTFVASMHMVCLLRRHHQRVQHVHSPSLTLRTSPEIRATHSILLLVASFIPFYFLNSIYIFYGTKSFSSYLWLQHTLKFLATCFPSLSPLVLVLQNSRALGSCF</sequence>
<gene>
    <name evidence="2" type="primary">LOC141418823</name>
</gene>
<keyword evidence="1" id="KW-1185">Reference proteome</keyword>
<reference evidence="2" key="1">
    <citation type="submission" date="2025-08" db="UniProtKB">
        <authorList>
            <consortium name="RefSeq"/>
        </authorList>
    </citation>
    <scope>IDENTIFICATION</scope>
</reference>
<dbReference type="Proteomes" id="UP001732720">
    <property type="component" value="Chromosome 18"/>
</dbReference>
<protein>
    <submittedName>
        <fullName evidence="2">Vomeronasal type-1 receptor 1-like</fullName>
    </submittedName>
</protein>